<feature type="transmembrane region" description="Helical" evidence="8">
    <location>
        <begin position="6"/>
        <end position="27"/>
    </location>
</feature>
<evidence type="ECO:0000256" key="7">
    <source>
        <dbReference type="PIRSR" id="PIRSR600715-1"/>
    </source>
</evidence>
<sequence>MYDIIPAFLTAFLITYFAIPSIIKVAVEKNLVDEPGERRSHSKSVPTLGGLGIFAGLIFSTTFWVPFHEQPSHLQYILCAFIVIFLIGAKDDIIPLSPSKKFAGQIFAAFLLVYFAKIQLTSLYGIFGVYTIPDFVGIPLTIFTIIVIINAFNLIDGINALSGTIGCIICGTFGYWFYCMNRPDLAIIAAALAGALVAFLRYNIAAEIFMGDTGSLLIGLTAAILAISFIQSNITYVNARSVRSVPAVAVGILIIPLFDTLRVFTLRILKGNSPFNPDRTHIHHLLLDLGFSHLQGTTALGLVNLIFIGVVFELQWIGTLPLFGVVIFLGTVLTGIVEYALRRKQKT</sequence>
<dbReference type="PANTHER" id="PTHR22926:SF3">
    <property type="entry name" value="UNDECAPRENYL-PHOSPHATE ALPHA-N-ACETYLGLUCOSAMINYL 1-PHOSPHATE TRANSFERASE"/>
    <property type="match status" value="1"/>
</dbReference>
<evidence type="ECO:0000256" key="8">
    <source>
        <dbReference type="SAM" id="Phobius"/>
    </source>
</evidence>
<feature type="transmembrane region" description="Helical" evidence="8">
    <location>
        <begin position="102"/>
        <end position="130"/>
    </location>
</feature>
<dbReference type="GO" id="GO:0071555">
    <property type="term" value="P:cell wall organization"/>
    <property type="evidence" value="ECO:0007669"/>
    <property type="project" value="TreeGrafter"/>
</dbReference>
<dbReference type="InterPro" id="IPR000715">
    <property type="entry name" value="Glycosyl_transferase_4"/>
</dbReference>
<organism evidence="9">
    <name type="scientific">uncultured Aureispira sp</name>
    <dbReference type="NCBI Taxonomy" id="1331704"/>
    <lineage>
        <taxon>Bacteria</taxon>
        <taxon>Pseudomonadati</taxon>
        <taxon>Bacteroidota</taxon>
        <taxon>Saprospiria</taxon>
        <taxon>Saprospirales</taxon>
        <taxon>Saprospiraceae</taxon>
        <taxon>Aureispira</taxon>
        <taxon>environmental samples</taxon>
    </lineage>
</organism>
<feature type="transmembrane region" description="Helical" evidence="8">
    <location>
        <begin position="245"/>
        <end position="264"/>
    </location>
</feature>
<dbReference type="GO" id="GO:0016780">
    <property type="term" value="F:phosphotransferase activity, for other substituted phosphate groups"/>
    <property type="evidence" value="ECO:0007669"/>
    <property type="project" value="InterPro"/>
</dbReference>
<dbReference type="EC" id="2.7.8.-" evidence="9"/>
<dbReference type="GO" id="GO:0009103">
    <property type="term" value="P:lipopolysaccharide biosynthetic process"/>
    <property type="evidence" value="ECO:0007669"/>
    <property type="project" value="TreeGrafter"/>
</dbReference>
<evidence type="ECO:0000256" key="2">
    <source>
        <dbReference type="ARBA" id="ARBA00022475"/>
    </source>
</evidence>
<feature type="transmembrane region" description="Helical" evidence="8">
    <location>
        <begin position="184"/>
        <end position="204"/>
    </location>
</feature>
<dbReference type="AlphaFoldDB" id="A0A6S6UIY9"/>
<feature type="transmembrane region" description="Helical" evidence="8">
    <location>
        <begin position="136"/>
        <end position="155"/>
    </location>
</feature>
<feature type="transmembrane region" description="Helical" evidence="8">
    <location>
        <begin position="216"/>
        <end position="239"/>
    </location>
</feature>
<dbReference type="GO" id="GO:0044038">
    <property type="term" value="P:cell wall macromolecule biosynthetic process"/>
    <property type="evidence" value="ECO:0007669"/>
    <property type="project" value="TreeGrafter"/>
</dbReference>
<dbReference type="CDD" id="cd06853">
    <property type="entry name" value="GT_WecA_like"/>
    <property type="match status" value="1"/>
</dbReference>
<feature type="binding site" evidence="7">
    <location>
        <position position="212"/>
    </location>
    <ligand>
        <name>Mg(2+)</name>
        <dbReference type="ChEBI" id="CHEBI:18420"/>
    </ligand>
</feature>
<keyword evidence="7" id="KW-0479">Metal-binding</keyword>
<dbReference type="PANTHER" id="PTHR22926">
    <property type="entry name" value="PHOSPHO-N-ACETYLMURAMOYL-PENTAPEPTIDE-TRANSFERASE"/>
    <property type="match status" value="1"/>
</dbReference>
<evidence type="ECO:0000256" key="3">
    <source>
        <dbReference type="ARBA" id="ARBA00022679"/>
    </source>
</evidence>
<keyword evidence="6 8" id="KW-0472">Membrane</keyword>
<dbReference type="Pfam" id="PF00953">
    <property type="entry name" value="Glycos_transf_4"/>
    <property type="match status" value="1"/>
</dbReference>
<feature type="transmembrane region" description="Helical" evidence="8">
    <location>
        <begin position="285"/>
        <end position="312"/>
    </location>
</feature>
<proteinExistence type="predicted"/>
<reference evidence="9" key="1">
    <citation type="submission" date="2020-01" db="EMBL/GenBank/DDBJ databases">
        <authorList>
            <person name="Meier V. D."/>
            <person name="Meier V D."/>
        </authorList>
    </citation>
    <scope>NUCLEOTIDE SEQUENCE</scope>
    <source>
        <strain evidence="9">HLG_WM_MAG_10</strain>
    </source>
</reference>
<comment type="subcellular location">
    <subcellularLocation>
        <location evidence="1">Cell membrane</location>
        <topology evidence="1">Multi-pass membrane protein</topology>
    </subcellularLocation>
</comment>
<keyword evidence="4 8" id="KW-0812">Transmembrane</keyword>
<evidence type="ECO:0000313" key="9">
    <source>
        <dbReference type="EMBL" id="CAA6830204.1"/>
    </source>
</evidence>
<feature type="transmembrane region" description="Helical" evidence="8">
    <location>
        <begin position="160"/>
        <end position="178"/>
    </location>
</feature>
<feature type="transmembrane region" description="Helical" evidence="8">
    <location>
        <begin position="318"/>
        <end position="341"/>
    </location>
</feature>
<dbReference type="GO" id="GO:0046872">
    <property type="term" value="F:metal ion binding"/>
    <property type="evidence" value="ECO:0007669"/>
    <property type="project" value="UniProtKB-KW"/>
</dbReference>
<gene>
    <name evidence="9" type="ORF">HELGO_WM26859</name>
</gene>
<keyword evidence="5 8" id="KW-1133">Transmembrane helix</keyword>
<evidence type="ECO:0000256" key="5">
    <source>
        <dbReference type="ARBA" id="ARBA00022989"/>
    </source>
</evidence>
<evidence type="ECO:0000256" key="4">
    <source>
        <dbReference type="ARBA" id="ARBA00022692"/>
    </source>
</evidence>
<keyword evidence="7" id="KW-0460">Magnesium</keyword>
<keyword evidence="3 9" id="KW-0808">Transferase</keyword>
<feature type="transmembrane region" description="Helical" evidence="8">
    <location>
        <begin position="48"/>
        <end position="67"/>
    </location>
</feature>
<accession>A0A6S6UIY9</accession>
<feature type="binding site" evidence="7">
    <location>
        <position position="153"/>
    </location>
    <ligand>
        <name>Mg(2+)</name>
        <dbReference type="ChEBI" id="CHEBI:18420"/>
    </ligand>
</feature>
<dbReference type="EMBL" id="CACVAQ010000540">
    <property type="protein sequence ID" value="CAA6830204.1"/>
    <property type="molecule type" value="Genomic_DNA"/>
</dbReference>
<evidence type="ECO:0000256" key="6">
    <source>
        <dbReference type="ARBA" id="ARBA00023136"/>
    </source>
</evidence>
<name>A0A6S6UIY9_9BACT</name>
<evidence type="ECO:0000256" key="1">
    <source>
        <dbReference type="ARBA" id="ARBA00004651"/>
    </source>
</evidence>
<dbReference type="GO" id="GO:0005886">
    <property type="term" value="C:plasma membrane"/>
    <property type="evidence" value="ECO:0007669"/>
    <property type="project" value="UniProtKB-SubCell"/>
</dbReference>
<comment type="cofactor">
    <cofactor evidence="7">
        <name>Mg(2+)</name>
        <dbReference type="ChEBI" id="CHEBI:18420"/>
    </cofactor>
</comment>
<keyword evidence="2" id="KW-1003">Cell membrane</keyword>
<feature type="transmembrane region" description="Helical" evidence="8">
    <location>
        <begin position="73"/>
        <end position="90"/>
    </location>
</feature>
<protein>
    <submittedName>
        <fullName evidence="9">Undecaprenyl-phosphate N-acetylglucosaminyl 1-phosphate transferase (EC)</fullName>
        <ecNumber evidence="9">2.7.8.-</ecNumber>
    </submittedName>
</protein>